<gene>
    <name evidence="3" type="ORF">FVP33_11980</name>
</gene>
<dbReference type="InterPro" id="IPR029033">
    <property type="entry name" value="His_PPase_superfam"/>
</dbReference>
<comment type="caution">
    <text evidence="3">The sequence shown here is derived from an EMBL/GenBank/DDBJ whole genome shotgun (WGS) entry which is preliminary data.</text>
</comment>
<accession>A0A5C8UN86</accession>
<evidence type="ECO:0000256" key="2">
    <source>
        <dbReference type="PIRSR" id="PIRSR613078-2"/>
    </source>
</evidence>
<keyword evidence="4" id="KW-1185">Reference proteome</keyword>
<organism evidence="3 4">
    <name type="scientific">Lacisediminihabitans profunda</name>
    <dbReference type="NCBI Taxonomy" id="2594790"/>
    <lineage>
        <taxon>Bacteria</taxon>
        <taxon>Bacillati</taxon>
        <taxon>Actinomycetota</taxon>
        <taxon>Actinomycetes</taxon>
        <taxon>Micrococcales</taxon>
        <taxon>Microbacteriaceae</taxon>
        <taxon>Lacisediminihabitans</taxon>
    </lineage>
</organism>
<reference evidence="3 4" key="1">
    <citation type="submission" date="2019-08" db="EMBL/GenBank/DDBJ databases">
        <title>Bacterial whole genome sequence for Glaciihabitans sp. CHu50b-6-2.</title>
        <authorList>
            <person name="Jin L."/>
        </authorList>
    </citation>
    <scope>NUCLEOTIDE SEQUENCE [LARGE SCALE GENOMIC DNA]</scope>
    <source>
        <strain evidence="3 4">CHu50b-6-2</strain>
    </source>
</reference>
<evidence type="ECO:0000313" key="3">
    <source>
        <dbReference type="EMBL" id="TXN29855.1"/>
    </source>
</evidence>
<dbReference type="PANTHER" id="PTHR48100:SF59">
    <property type="entry name" value="ADENOSYLCOBALAMIN_ALPHA-RIBAZOLE PHOSPHATASE"/>
    <property type="match status" value="1"/>
</dbReference>
<name>A0A5C8UN86_9MICO</name>
<sequence length="193" mass="21115">MTFAFIRHGQTDWNLQLRLQGSSDIPLNDTGRQQARDAVAVLSGTRWDCVVSSPLKRARETAQIIADGLGITLGPSYPELVERDYGDGEGATEEDIEARWPNRDYPGLESLDSVVARGLAALNRIADDYGDANVVIVCHGTIIRYTLSALAGRKLDQINNGSTATFDRIGEGWRVHTVNDEPLAPLLPEEQLA</sequence>
<protein>
    <submittedName>
        <fullName evidence="3">Histidine phosphatase family protein</fullName>
    </submittedName>
</protein>
<dbReference type="SMART" id="SM00855">
    <property type="entry name" value="PGAM"/>
    <property type="match status" value="1"/>
</dbReference>
<dbReference type="Pfam" id="PF00300">
    <property type="entry name" value="His_Phos_1"/>
    <property type="match status" value="1"/>
</dbReference>
<dbReference type="PANTHER" id="PTHR48100">
    <property type="entry name" value="BROAD-SPECIFICITY PHOSPHATASE YOR283W-RELATED"/>
    <property type="match status" value="1"/>
</dbReference>
<dbReference type="SUPFAM" id="SSF53254">
    <property type="entry name" value="Phosphoglycerate mutase-like"/>
    <property type="match status" value="1"/>
</dbReference>
<dbReference type="RefSeq" id="WP_147783898.1">
    <property type="nucleotide sequence ID" value="NZ_VRMG01000008.1"/>
</dbReference>
<proteinExistence type="predicted"/>
<dbReference type="InterPro" id="IPR050275">
    <property type="entry name" value="PGM_Phosphatase"/>
</dbReference>
<evidence type="ECO:0000256" key="1">
    <source>
        <dbReference type="PIRSR" id="PIRSR613078-1"/>
    </source>
</evidence>
<dbReference type="AlphaFoldDB" id="A0A5C8UN86"/>
<dbReference type="EMBL" id="VRMG01000008">
    <property type="protein sequence ID" value="TXN29855.1"/>
    <property type="molecule type" value="Genomic_DNA"/>
</dbReference>
<dbReference type="Proteomes" id="UP000321379">
    <property type="component" value="Unassembled WGS sequence"/>
</dbReference>
<feature type="binding site" evidence="2">
    <location>
        <position position="57"/>
    </location>
    <ligand>
        <name>substrate</name>
    </ligand>
</feature>
<feature type="active site" description="Proton donor/acceptor" evidence="1">
    <location>
        <position position="82"/>
    </location>
</feature>
<dbReference type="InterPro" id="IPR013078">
    <property type="entry name" value="His_Pase_superF_clade-1"/>
</dbReference>
<dbReference type="Gene3D" id="3.40.50.1240">
    <property type="entry name" value="Phosphoglycerate mutase-like"/>
    <property type="match status" value="1"/>
</dbReference>
<dbReference type="GO" id="GO:0005737">
    <property type="term" value="C:cytoplasm"/>
    <property type="evidence" value="ECO:0007669"/>
    <property type="project" value="TreeGrafter"/>
</dbReference>
<dbReference type="GO" id="GO:0016791">
    <property type="term" value="F:phosphatase activity"/>
    <property type="evidence" value="ECO:0007669"/>
    <property type="project" value="TreeGrafter"/>
</dbReference>
<feature type="binding site" evidence="2">
    <location>
        <begin position="82"/>
        <end position="85"/>
    </location>
    <ligand>
        <name>substrate</name>
    </ligand>
</feature>
<feature type="binding site" evidence="2">
    <location>
        <begin position="7"/>
        <end position="14"/>
    </location>
    <ligand>
        <name>substrate</name>
    </ligand>
</feature>
<evidence type="ECO:0000313" key="4">
    <source>
        <dbReference type="Proteomes" id="UP000321379"/>
    </source>
</evidence>
<dbReference type="CDD" id="cd07067">
    <property type="entry name" value="HP_PGM_like"/>
    <property type="match status" value="1"/>
</dbReference>
<feature type="active site" description="Tele-phosphohistidine intermediate" evidence="1">
    <location>
        <position position="8"/>
    </location>
</feature>